<feature type="domain" description="Alpha-L-rhamnosidase six-hairpin glycosidase" evidence="3">
    <location>
        <begin position="401"/>
        <end position="616"/>
    </location>
</feature>
<dbReference type="InterPro" id="IPR008979">
    <property type="entry name" value="Galactose-bd-like_sf"/>
</dbReference>
<dbReference type="InterPro" id="IPR035396">
    <property type="entry name" value="Bac_rhamnosid6H"/>
</dbReference>
<evidence type="ECO:0000256" key="1">
    <source>
        <dbReference type="SAM" id="MobiDB-lite"/>
    </source>
</evidence>
<feature type="signal peptide" evidence="2">
    <location>
        <begin position="1"/>
        <end position="26"/>
    </location>
</feature>
<dbReference type="InterPro" id="IPR008928">
    <property type="entry name" value="6-hairpin_glycosidase_sf"/>
</dbReference>
<dbReference type="InterPro" id="IPR035398">
    <property type="entry name" value="Bac_rhamnosid_C"/>
</dbReference>
<protein>
    <submittedName>
        <fullName evidence="5">Alpha-L-rhamnosidase-like protein</fullName>
    </submittedName>
</protein>
<evidence type="ECO:0000259" key="4">
    <source>
        <dbReference type="Pfam" id="PF17390"/>
    </source>
</evidence>
<dbReference type="Gene3D" id="1.50.10.10">
    <property type="match status" value="1"/>
</dbReference>
<evidence type="ECO:0000313" key="6">
    <source>
        <dbReference type="Proteomes" id="UP000256269"/>
    </source>
</evidence>
<dbReference type="PANTHER" id="PTHR34987">
    <property type="entry name" value="C, PUTATIVE (AFU_ORTHOLOGUE AFUA_3G02880)-RELATED"/>
    <property type="match status" value="1"/>
</dbReference>
<dbReference type="SUPFAM" id="SSF48208">
    <property type="entry name" value="Six-hairpin glycosidases"/>
    <property type="match status" value="1"/>
</dbReference>
<keyword evidence="2" id="KW-0732">Signal</keyword>
<dbReference type="Gene3D" id="2.60.120.260">
    <property type="entry name" value="Galactose-binding domain-like"/>
    <property type="match status" value="1"/>
</dbReference>
<dbReference type="EMBL" id="QUNO01000003">
    <property type="protein sequence ID" value="REH51894.1"/>
    <property type="molecule type" value="Genomic_DNA"/>
</dbReference>
<evidence type="ECO:0000259" key="3">
    <source>
        <dbReference type="Pfam" id="PF17389"/>
    </source>
</evidence>
<dbReference type="PANTHER" id="PTHR34987:SF5">
    <property type="entry name" value="ALPHA-RHAMNOSIDASE"/>
    <property type="match status" value="1"/>
</dbReference>
<dbReference type="GO" id="GO:0005975">
    <property type="term" value="P:carbohydrate metabolic process"/>
    <property type="evidence" value="ECO:0007669"/>
    <property type="project" value="InterPro"/>
</dbReference>
<dbReference type="Pfam" id="PF17390">
    <property type="entry name" value="Bac_rhamnosid_C"/>
    <property type="match status" value="1"/>
</dbReference>
<feature type="compositionally biased region" description="Low complexity" evidence="1">
    <location>
        <begin position="75"/>
        <end position="93"/>
    </location>
</feature>
<dbReference type="Pfam" id="PF17389">
    <property type="entry name" value="Bac_rhamnosid6H"/>
    <property type="match status" value="1"/>
</dbReference>
<sequence length="794" mass="83891">MRLHRRELPLIAALVLVAGLAPPAAAAPSWQRYVVGPTSPDVHPVRVLSSTGDVTNPAGLLGTGVTVLRRPTPPAKTAWPAGTTATASSSHAPNNGNDGNPRTYDAANAIDGNTDTFWNDDTIAAYPDVLTLTTPSAVTEPGITLQFNADGVPQDFTVQSADGATLATVTGNTQLQLAVAFPQPVTTNQFRITVTRDQSTGKGEFTRINEVWPGLVADPVAPSVVVDFGKVVVGYPKLAFANASANHPGVRLAFSETTQYLSDRSDFTRSDFAGGPGTDQHAVPTGASTWTDTKGCLADGRVCADGLHGFRYVRISLDALPGDAPDAEPSGEVDISGVSLDFTGYIGAYTGWFESSDPQLNQYWYDAAYTNELVIDTFRPTDIEPRGADSPTLDGKLVLHDGAKRDRDPYVGDIAVSGRTTYLTHDVAVAARDVLADLADHQRSDGWIPPASINGYTLPLFDYPLWWVNASWDYVLYTGDTAYGARYYTNLVKAIDGWYPSVTDSRGLLSRPSGYGDYAFLPRDGEVTYYNALYVQALKDAAQLAKSLGHNADATRWGQRATAVSAAVNANLWDGTAYVDAAGTSRHGQDGNGIAIVAGVAPAARASQSLNYLAQKTALPYGNSFMDDDTLVGDGSQRVYAFTSYPEIEARFLTGQANSAIDEIKRLYGWMAGHDPGPTDWEGIGAGGSLYEGAYTSAAHGWSTGVLPALTNDLLGASPTSPGFATWTVAPHPGSVAWARGQLPTPHGPLGVSWQQSGGSITLTVTAPPGTHGTVQLGGHTFTVGGGSRTLTVR</sequence>
<keyword evidence="6" id="KW-1185">Reference proteome</keyword>
<evidence type="ECO:0000256" key="2">
    <source>
        <dbReference type="SAM" id="SignalP"/>
    </source>
</evidence>
<reference evidence="5 6" key="1">
    <citation type="submission" date="2018-08" db="EMBL/GenBank/DDBJ databases">
        <title>Genomic Encyclopedia of Archaeal and Bacterial Type Strains, Phase II (KMG-II): from individual species to whole genera.</title>
        <authorList>
            <person name="Goeker M."/>
        </authorList>
    </citation>
    <scope>NUCLEOTIDE SEQUENCE [LARGE SCALE GENOMIC DNA]</scope>
    <source>
        <strain evidence="5 6">DSM 45791</strain>
    </source>
</reference>
<proteinExistence type="predicted"/>
<dbReference type="Gene3D" id="2.60.420.10">
    <property type="entry name" value="Maltose phosphorylase, domain 3"/>
    <property type="match status" value="1"/>
</dbReference>
<dbReference type="InterPro" id="IPR012341">
    <property type="entry name" value="6hp_glycosidase-like_sf"/>
</dbReference>
<dbReference type="SUPFAM" id="SSF49785">
    <property type="entry name" value="Galactose-binding domain-like"/>
    <property type="match status" value="1"/>
</dbReference>
<organism evidence="5 6">
    <name type="scientific">Kutzneria buriramensis</name>
    <dbReference type="NCBI Taxonomy" id="1045776"/>
    <lineage>
        <taxon>Bacteria</taxon>
        <taxon>Bacillati</taxon>
        <taxon>Actinomycetota</taxon>
        <taxon>Actinomycetes</taxon>
        <taxon>Pseudonocardiales</taxon>
        <taxon>Pseudonocardiaceae</taxon>
        <taxon>Kutzneria</taxon>
    </lineage>
</organism>
<feature type="region of interest" description="Disordered" evidence="1">
    <location>
        <begin position="69"/>
        <end position="103"/>
    </location>
</feature>
<dbReference type="Proteomes" id="UP000256269">
    <property type="component" value="Unassembled WGS sequence"/>
</dbReference>
<dbReference type="RefSeq" id="WP_116173916.1">
    <property type="nucleotide sequence ID" value="NZ_CP144375.1"/>
</dbReference>
<gene>
    <name evidence="5" type="ORF">BCF44_103343</name>
</gene>
<accession>A0A3E0HZJ9</accession>
<comment type="caution">
    <text evidence="5">The sequence shown here is derived from an EMBL/GenBank/DDBJ whole genome shotgun (WGS) entry which is preliminary data.</text>
</comment>
<name>A0A3E0HZJ9_9PSEU</name>
<dbReference type="OrthoDB" id="9815108at2"/>
<feature type="domain" description="Alpha-L-rhamnosidase C-terminal" evidence="4">
    <location>
        <begin position="716"/>
        <end position="781"/>
    </location>
</feature>
<dbReference type="AlphaFoldDB" id="A0A3E0HZJ9"/>
<evidence type="ECO:0000313" key="5">
    <source>
        <dbReference type="EMBL" id="REH51894.1"/>
    </source>
</evidence>
<feature type="chain" id="PRO_5017539958" evidence="2">
    <location>
        <begin position="27"/>
        <end position="794"/>
    </location>
</feature>